<protein>
    <submittedName>
        <fullName evidence="2">Uncharacterized protein</fullName>
    </submittedName>
</protein>
<evidence type="ECO:0000313" key="3">
    <source>
        <dbReference type="Proteomes" id="UP001159363"/>
    </source>
</evidence>
<organism evidence="2 3">
    <name type="scientific">Dryococelus australis</name>
    <dbReference type="NCBI Taxonomy" id="614101"/>
    <lineage>
        <taxon>Eukaryota</taxon>
        <taxon>Metazoa</taxon>
        <taxon>Ecdysozoa</taxon>
        <taxon>Arthropoda</taxon>
        <taxon>Hexapoda</taxon>
        <taxon>Insecta</taxon>
        <taxon>Pterygota</taxon>
        <taxon>Neoptera</taxon>
        <taxon>Polyneoptera</taxon>
        <taxon>Phasmatodea</taxon>
        <taxon>Verophasmatodea</taxon>
        <taxon>Anareolatae</taxon>
        <taxon>Phasmatidae</taxon>
        <taxon>Eurycanthinae</taxon>
        <taxon>Dryococelus</taxon>
    </lineage>
</organism>
<evidence type="ECO:0000313" key="2">
    <source>
        <dbReference type="EMBL" id="KAJ8877152.1"/>
    </source>
</evidence>
<name>A0ABQ9GYR7_9NEOP</name>
<feature type="signal peptide" evidence="1">
    <location>
        <begin position="1"/>
        <end position="16"/>
    </location>
</feature>
<keyword evidence="1" id="KW-0732">Signal</keyword>
<dbReference type="EMBL" id="JARBHB010000008">
    <property type="protein sequence ID" value="KAJ8877152.1"/>
    <property type="molecule type" value="Genomic_DNA"/>
</dbReference>
<dbReference type="Proteomes" id="UP001159363">
    <property type="component" value="Chromosome 7"/>
</dbReference>
<comment type="caution">
    <text evidence="2">The sequence shown here is derived from an EMBL/GenBank/DDBJ whole genome shotgun (WGS) entry which is preliminary data.</text>
</comment>
<accession>A0ABQ9GYR7</accession>
<keyword evidence="3" id="KW-1185">Reference proteome</keyword>
<feature type="chain" id="PRO_5047166717" evidence="1">
    <location>
        <begin position="17"/>
        <end position="146"/>
    </location>
</feature>
<evidence type="ECO:0000256" key="1">
    <source>
        <dbReference type="SAM" id="SignalP"/>
    </source>
</evidence>
<sequence length="146" mass="16453">MFNRLLFLCMALVTMASTVTIEGKELDLHEALNHLASRLEGLERENSDLKRRDKYRVHQSDLSGTAPMQVRNFTLLPTIPVFSGKPEDNVRVFFIKIELAGNVCTWSESEQLAFVKLRLAGEALDFVPADSLAKNLKIMKSLKSIC</sequence>
<reference evidence="2 3" key="1">
    <citation type="submission" date="2023-02" db="EMBL/GenBank/DDBJ databases">
        <title>LHISI_Scaffold_Assembly.</title>
        <authorList>
            <person name="Stuart O.P."/>
            <person name="Cleave R."/>
            <person name="Magrath M.J.L."/>
            <person name="Mikheyev A.S."/>
        </authorList>
    </citation>
    <scope>NUCLEOTIDE SEQUENCE [LARGE SCALE GENOMIC DNA]</scope>
    <source>
        <strain evidence="2">Daus_M_001</strain>
        <tissue evidence="2">Leg muscle</tissue>
    </source>
</reference>
<gene>
    <name evidence="2" type="ORF">PR048_021605</name>
</gene>
<proteinExistence type="predicted"/>